<dbReference type="HOGENOM" id="CLU_1248640_0_0_9"/>
<reference evidence="1 2" key="2">
    <citation type="submission" date="2009-02" db="EMBL/GenBank/DDBJ databases">
        <title>Draft genome sequence of Blautia hydrogenotrophica DSM 10507 (Ruminococcus hydrogenotrophicus DSM 10507).</title>
        <authorList>
            <person name="Sudarsanam P."/>
            <person name="Ley R."/>
            <person name="Guruge J."/>
            <person name="Turnbaugh P.J."/>
            <person name="Mahowald M."/>
            <person name="Liep D."/>
            <person name="Gordon J."/>
        </authorList>
    </citation>
    <scope>NUCLEOTIDE SEQUENCE [LARGE SCALE GENOMIC DNA]</scope>
    <source>
        <strain evidence="2">DSM 10507 / JCM 14656 / S5a33</strain>
    </source>
</reference>
<dbReference type="EMBL" id="ACBZ01000014">
    <property type="protein sequence ID" value="EEG50707.1"/>
    <property type="molecule type" value="Genomic_DNA"/>
</dbReference>
<proteinExistence type="predicted"/>
<dbReference type="InterPro" id="IPR039498">
    <property type="entry name" value="NTP_transf_5"/>
</dbReference>
<organism evidence="1 2">
    <name type="scientific">Blautia hydrogenotrophica (strain DSM 10507 / JCM 14656 / S5a33)</name>
    <name type="common">Ruminococcus hydrogenotrophicus</name>
    <dbReference type="NCBI Taxonomy" id="476272"/>
    <lineage>
        <taxon>Bacteria</taxon>
        <taxon>Bacillati</taxon>
        <taxon>Bacillota</taxon>
        <taxon>Clostridia</taxon>
        <taxon>Lachnospirales</taxon>
        <taxon>Lachnospiraceae</taxon>
        <taxon>Blautia</taxon>
    </lineage>
</organism>
<sequence>MELEIQGHKVFTLCPTEHFLFLFLHLYKHFSVSGAGIRHIMDFLMFLDKYNEDIDFTRIRLVVSQFRGELFYCSLLEIGKTYLGFSPQKSAELFSLSISRPELELLLEDIIQSGCFGNASKVQKLGSTYVMSYAISSETHRPQILPLLFPKAEFLYPSFPLLIRHRWLLPFAWCARILKFFWKTCRSDKKEVSEGIRYGKKRVRLLKKYKTFPGTVAKVDK</sequence>
<dbReference type="eggNOG" id="COG2244">
    <property type="taxonomic scope" value="Bacteria"/>
</dbReference>
<comment type="caution">
    <text evidence="1">The sequence shown here is derived from an EMBL/GenBank/DDBJ whole genome shotgun (WGS) entry which is preliminary data.</text>
</comment>
<dbReference type="PATRIC" id="fig|476272.21.peg.3377"/>
<dbReference type="Pfam" id="PF14907">
    <property type="entry name" value="NTP_transf_5"/>
    <property type="match status" value="1"/>
</dbReference>
<keyword evidence="2" id="KW-1185">Reference proteome</keyword>
<reference evidence="1 2" key="1">
    <citation type="submission" date="2009-01" db="EMBL/GenBank/DDBJ databases">
        <authorList>
            <person name="Fulton L."/>
            <person name="Clifton S."/>
            <person name="Fulton B."/>
            <person name="Xu J."/>
            <person name="Minx P."/>
            <person name="Pepin K.H."/>
            <person name="Johnson M."/>
            <person name="Bhonagiri V."/>
            <person name="Nash W.E."/>
            <person name="Mardis E.R."/>
            <person name="Wilson R.K."/>
        </authorList>
    </citation>
    <scope>NUCLEOTIDE SEQUENCE [LARGE SCALE GENOMIC DNA]</scope>
    <source>
        <strain evidence="2">DSM 10507 / JCM 14656 / S5a33</strain>
    </source>
</reference>
<dbReference type="AlphaFoldDB" id="C0CHQ4"/>
<accession>C0CHQ4</accession>
<gene>
    <name evidence="1" type="ORF">RUMHYD_00368</name>
</gene>
<dbReference type="Proteomes" id="UP000003100">
    <property type="component" value="Unassembled WGS sequence"/>
</dbReference>
<name>C0CHQ4_BLAHS</name>
<evidence type="ECO:0000313" key="1">
    <source>
        <dbReference type="EMBL" id="EEG50707.1"/>
    </source>
</evidence>
<protein>
    <submittedName>
        <fullName evidence="1">Uncharacterized protein</fullName>
    </submittedName>
</protein>
<evidence type="ECO:0000313" key="2">
    <source>
        <dbReference type="Proteomes" id="UP000003100"/>
    </source>
</evidence>